<dbReference type="Proteomes" id="UP000543224">
    <property type="component" value="Unassembled WGS sequence"/>
</dbReference>
<reference evidence="5 6" key="1">
    <citation type="journal article" date="2020" name="Front. Microbiol.">
        <title>Single-cell genomics of novel Actinobacteria with the Wood-Ljungdahl pathway discovered in a serpentinizing system.</title>
        <authorList>
            <person name="Merino N."/>
            <person name="Kawai M."/>
            <person name="Boyd E.S."/>
            <person name="Colman D.R."/>
            <person name="McGlynn S.E."/>
            <person name="Nealson K.H."/>
            <person name="Kurokawa K."/>
            <person name="Hongoh Y."/>
        </authorList>
    </citation>
    <scope>NUCLEOTIDE SEQUENCE [LARGE SCALE GENOMIC DNA]</scope>
    <source>
        <strain evidence="2 5">S25</strain>
        <strain evidence="3 7">S33</strain>
        <strain evidence="4 6">S43</strain>
    </source>
</reference>
<dbReference type="EMBL" id="BLSB01000084">
    <property type="protein sequence ID" value="GFP35340.1"/>
    <property type="molecule type" value="Genomic_DNA"/>
</dbReference>
<name>A0A6V8P634_9ACTN</name>
<feature type="domain" description="RNA polymerase sigma-70 region 4" evidence="1">
    <location>
        <begin position="61"/>
        <end position="105"/>
    </location>
</feature>
<dbReference type="Proteomes" id="UP000591948">
    <property type="component" value="Unassembled WGS sequence"/>
</dbReference>
<dbReference type="EMBL" id="BLRX01000079">
    <property type="protein sequence ID" value="GFP25381.1"/>
    <property type="molecule type" value="Genomic_DNA"/>
</dbReference>
<dbReference type="SUPFAM" id="SSF88659">
    <property type="entry name" value="Sigma3 and sigma4 domains of RNA polymerase sigma factors"/>
    <property type="match status" value="1"/>
</dbReference>
<evidence type="ECO:0000259" key="1">
    <source>
        <dbReference type="Pfam" id="PF04545"/>
    </source>
</evidence>
<evidence type="ECO:0000313" key="4">
    <source>
        <dbReference type="EMBL" id="GFP35340.1"/>
    </source>
</evidence>
<evidence type="ECO:0000313" key="2">
    <source>
        <dbReference type="EMBL" id="GFP25381.1"/>
    </source>
</evidence>
<dbReference type="RefSeq" id="WP_176229952.1">
    <property type="nucleotide sequence ID" value="NZ_BLRY01000112.1"/>
</dbReference>
<gene>
    <name evidence="2" type="ORF">HKBW3S25_00853</name>
    <name evidence="3" type="ORF">HKBW3S33_01512</name>
    <name evidence="4" type="ORF">HKBW3S43_01132</name>
</gene>
<dbReference type="InterPro" id="IPR013324">
    <property type="entry name" value="RNA_pol_sigma_r3/r4-like"/>
</dbReference>
<dbReference type="InterPro" id="IPR007630">
    <property type="entry name" value="RNA_pol_sigma70_r4"/>
</dbReference>
<proteinExistence type="predicted"/>
<comment type="caution">
    <text evidence="3">The sequence shown here is derived from an EMBL/GenBank/DDBJ whole genome shotgun (WGS) entry which is preliminary data.</text>
</comment>
<dbReference type="Proteomes" id="UP000576480">
    <property type="component" value="Unassembled WGS sequence"/>
</dbReference>
<dbReference type="EMBL" id="BLRY01000112">
    <property type="protein sequence ID" value="GFP28095.1"/>
    <property type="molecule type" value="Genomic_DNA"/>
</dbReference>
<organism evidence="3 7">
    <name type="scientific">Candidatus Hakubella thermalkaliphila</name>
    <dbReference type="NCBI Taxonomy" id="2754717"/>
    <lineage>
        <taxon>Bacteria</taxon>
        <taxon>Bacillati</taxon>
        <taxon>Actinomycetota</taxon>
        <taxon>Actinomycetota incertae sedis</taxon>
        <taxon>Candidatus Hakubellales</taxon>
        <taxon>Candidatus Hakubellaceae</taxon>
        <taxon>Candidatus Hakubella</taxon>
    </lineage>
</organism>
<dbReference type="Pfam" id="PF04545">
    <property type="entry name" value="Sigma70_r4"/>
    <property type="match status" value="1"/>
</dbReference>
<keyword evidence="7" id="KW-1185">Reference proteome</keyword>
<evidence type="ECO:0000313" key="3">
    <source>
        <dbReference type="EMBL" id="GFP28095.1"/>
    </source>
</evidence>
<sequence>MLDTRQEVVRALVTLPDYYQIKSSSLITILARKKYYDKGRDPFGRKFLDNLEVRYELLRRLALLDERERNLLFMWYIETKPVVEIARKLHISRMHCYRLRLKALDNIISMNSEVQVKEPLESCPTTTQDLHEKRG</sequence>
<evidence type="ECO:0000313" key="5">
    <source>
        <dbReference type="Proteomes" id="UP000543224"/>
    </source>
</evidence>
<dbReference type="AlphaFoldDB" id="A0A6V8P634"/>
<evidence type="ECO:0000313" key="6">
    <source>
        <dbReference type="Proteomes" id="UP000576480"/>
    </source>
</evidence>
<dbReference type="Gene3D" id="1.20.140.160">
    <property type="match status" value="1"/>
</dbReference>
<evidence type="ECO:0000313" key="7">
    <source>
        <dbReference type="Proteomes" id="UP000591948"/>
    </source>
</evidence>
<dbReference type="GO" id="GO:0003700">
    <property type="term" value="F:DNA-binding transcription factor activity"/>
    <property type="evidence" value="ECO:0007669"/>
    <property type="project" value="InterPro"/>
</dbReference>
<dbReference type="GO" id="GO:0006352">
    <property type="term" value="P:DNA-templated transcription initiation"/>
    <property type="evidence" value="ECO:0007669"/>
    <property type="project" value="InterPro"/>
</dbReference>
<accession>A0A6V8P634</accession>
<protein>
    <recommendedName>
        <fullName evidence="1">RNA polymerase sigma-70 region 4 domain-containing protein</fullName>
    </recommendedName>
</protein>